<dbReference type="GeneID" id="87830753"/>
<dbReference type="AlphaFoldDB" id="A0AAN6YYQ7"/>
<evidence type="ECO:0000313" key="5">
    <source>
        <dbReference type="Proteomes" id="UP001302602"/>
    </source>
</evidence>
<feature type="domain" description="C2H2-type" evidence="3">
    <location>
        <begin position="469"/>
        <end position="499"/>
    </location>
</feature>
<dbReference type="PANTHER" id="PTHR35391:SF5">
    <property type="entry name" value="DUF6590 DOMAIN-CONTAINING PROTEIN"/>
    <property type="match status" value="1"/>
</dbReference>
<reference evidence="4" key="1">
    <citation type="journal article" date="2023" name="Mol. Phylogenet. Evol.">
        <title>Genome-scale phylogeny and comparative genomics of the fungal order Sordariales.</title>
        <authorList>
            <person name="Hensen N."/>
            <person name="Bonometti L."/>
            <person name="Westerberg I."/>
            <person name="Brannstrom I.O."/>
            <person name="Guillou S."/>
            <person name="Cros-Aarteil S."/>
            <person name="Calhoun S."/>
            <person name="Haridas S."/>
            <person name="Kuo A."/>
            <person name="Mondo S."/>
            <person name="Pangilinan J."/>
            <person name="Riley R."/>
            <person name="LaButti K."/>
            <person name="Andreopoulos B."/>
            <person name="Lipzen A."/>
            <person name="Chen C."/>
            <person name="Yan M."/>
            <person name="Daum C."/>
            <person name="Ng V."/>
            <person name="Clum A."/>
            <person name="Steindorff A."/>
            <person name="Ohm R.A."/>
            <person name="Martin F."/>
            <person name="Silar P."/>
            <person name="Natvig D.O."/>
            <person name="Lalanne C."/>
            <person name="Gautier V."/>
            <person name="Ament-Velasquez S.L."/>
            <person name="Kruys A."/>
            <person name="Hutchinson M.I."/>
            <person name="Powell A.J."/>
            <person name="Barry K."/>
            <person name="Miller A.N."/>
            <person name="Grigoriev I.V."/>
            <person name="Debuchy R."/>
            <person name="Gladieux P."/>
            <person name="Hiltunen Thoren M."/>
            <person name="Johannesson H."/>
        </authorList>
    </citation>
    <scope>NUCLEOTIDE SEQUENCE</scope>
    <source>
        <strain evidence="4">CBS 731.68</strain>
    </source>
</reference>
<proteinExistence type="predicted"/>
<dbReference type="PANTHER" id="PTHR35391">
    <property type="entry name" value="C2H2-TYPE DOMAIN-CONTAINING PROTEIN-RELATED"/>
    <property type="match status" value="1"/>
</dbReference>
<sequence>MSYGIETWQHSVPGEGNAEPSSSQTDGLASRLSRTASELFALALQHARRQTSKAVFRTLEREYGYLQLWCDGYGAVTGDLDDVLAESRRLRYSTYRLLVSLCQILTEKLVGVLLPGVDDAAYRRLNEKAAQAKDVVEATIFAIRNVDGSDTDSDSESDCSSFTWESSVEDIIENIKTDIRCLVDLGPRYKEPIRDRTVAEVAAVPGPVSTWDQAEYLASRIRHRYPNVDVELARILGQANWDRFRRLSEYKEQNIREAQRPANKPEPALMLSGTVVASDFHDSGLGTSLATPSSYAETVLSYHGTKGGSIKIPPAPPEALEGKPFLCDICGRTCRLPGVNWKSLWKKHVLSDLEPYVCVIPSCLYSTVPFPDKNSWKHHLDLEHEFTNTSFTCPLCQEEPTGGRLAHMARHLEEVSLTILPANAGSDEDFDGTSNESDGEASVSNSSFKLPETDTVDEPAASHKQDKLWQCEHPGCERSFVTKTQFDRHINDKHLTPRQFYCTQLECEYSRQGTKAFNRKDSWKRHMLNKHSIDPQDMTYDYTGYFPEGDYVEDTLLNSLTPDPQPGDGADTVDDKSKRIQASPQASSYTFSADARPRRSAGFYT</sequence>
<evidence type="ECO:0000259" key="3">
    <source>
        <dbReference type="PROSITE" id="PS50157"/>
    </source>
</evidence>
<reference evidence="4" key="2">
    <citation type="submission" date="2023-05" db="EMBL/GenBank/DDBJ databases">
        <authorList>
            <consortium name="Lawrence Berkeley National Laboratory"/>
            <person name="Steindorff A."/>
            <person name="Hensen N."/>
            <person name="Bonometti L."/>
            <person name="Westerberg I."/>
            <person name="Brannstrom I.O."/>
            <person name="Guillou S."/>
            <person name="Cros-Aarteil S."/>
            <person name="Calhoun S."/>
            <person name="Haridas S."/>
            <person name="Kuo A."/>
            <person name="Mondo S."/>
            <person name="Pangilinan J."/>
            <person name="Riley R."/>
            <person name="Labutti K."/>
            <person name="Andreopoulos B."/>
            <person name="Lipzen A."/>
            <person name="Chen C."/>
            <person name="Yanf M."/>
            <person name="Daum C."/>
            <person name="Ng V."/>
            <person name="Clum A."/>
            <person name="Ohm R."/>
            <person name="Martin F."/>
            <person name="Silar P."/>
            <person name="Natvig D."/>
            <person name="Lalanne C."/>
            <person name="Gautier V."/>
            <person name="Ament-Velasquez S.L."/>
            <person name="Kruys A."/>
            <person name="Hutchinson M.I."/>
            <person name="Powell A.J."/>
            <person name="Barry K."/>
            <person name="Miller A.N."/>
            <person name="Grigoriev I.V."/>
            <person name="Debuchy R."/>
            <person name="Gladieux P."/>
            <person name="Thoren M.H."/>
            <person name="Johannesson H."/>
        </authorList>
    </citation>
    <scope>NUCLEOTIDE SEQUENCE</scope>
    <source>
        <strain evidence="4">CBS 731.68</strain>
    </source>
</reference>
<evidence type="ECO:0000256" key="1">
    <source>
        <dbReference type="PROSITE-ProRule" id="PRU00042"/>
    </source>
</evidence>
<protein>
    <recommendedName>
        <fullName evidence="3">C2H2-type domain-containing protein</fullName>
    </recommendedName>
</protein>
<dbReference type="InterPro" id="IPR013087">
    <property type="entry name" value="Znf_C2H2_type"/>
</dbReference>
<dbReference type="Pfam" id="PF26082">
    <property type="entry name" value="zf-C2H2_AcuF"/>
    <property type="match status" value="1"/>
</dbReference>
<feature type="compositionally biased region" description="Polar residues" evidence="2">
    <location>
        <begin position="432"/>
        <end position="448"/>
    </location>
</feature>
<evidence type="ECO:0000256" key="2">
    <source>
        <dbReference type="SAM" id="MobiDB-lite"/>
    </source>
</evidence>
<dbReference type="Proteomes" id="UP001302602">
    <property type="component" value="Unassembled WGS sequence"/>
</dbReference>
<dbReference type="InterPro" id="IPR058925">
    <property type="entry name" value="zf-C2H2_AcuF"/>
</dbReference>
<gene>
    <name evidence="4" type="ORF">N657DRAFT_650618</name>
</gene>
<evidence type="ECO:0000313" key="4">
    <source>
        <dbReference type="EMBL" id="KAK4119061.1"/>
    </source>
</evidence>
<keyword evidence="5" id="KW-1185">Reference proteome</keyword>
<keyword evidence="1" id="KW-0863">Zinc-finger</keyword>
<dbReference type="SMART" id="SM00355">
    <property type="entry name" value="ZnF_C2H2"/>
    <property type="match status" value="4"/>
</dbReference>
<dbReference type="EMBL" id="MU853254">
    <property type="protein sequence ID" value="KAK4119061.1"/>
    <property type="molecule type" value="Genomic_DNA"/>
</dbReference>
<feature type="region of interest" description="Disordered" evidence="2">
    <location>
        <begin position="561"/>
        <end position="605"/>
    </location>
</feature>
<dbReference type="PROSITE" id="PS00028">
    <property type="entry name" value="ZINC_FINGER_C2H2_1"/>
    <property type="match status" value="1"/>
</dbReference>
<name>A0AAN6YYQ7_9PEZI</name>
<accession>A0AAN6YYQ7</accession>
<feature type="region of interest" description="Disordered" evidence="2">
    <location>
        <begin position="424"/>
        <end position="465"/>
    </location>
</feature>
<dbReference type="PROSITE" id="PS50157">
    <property type="entry name" value="ZINC_FINGER_C2H2_2"/>
    <property type="match status" value="1"/>
</dbReference>
<feature type="compositionally biased region" description="Polar residues" evidence="2">
    <location>
        <begin position="580"/>
        <end position="591"/>
    </location>
</feature>
<keyword evidence="1" id="KW-0862">Zinc</keyword>
<dbReference type="RefSeq" id="XP_062642834.1">
    <property type="nucleotide sequence ID" value="XM_062793984.1"/>
</dbReference>
<comment type="caution">
    <text evidence="4">The sequence shown here is derived from an EMBL/GenBank/DDBJ whole genome shotgun (WGS) entry which is preliminary data.</text>
</comment>
<organism evidence="4 5">
    <name type="scientific">Parathielavia appendiculata</name>
    <dbReference type="NCBI Taxonomy" id="2587402"/>
    <lineage>
        <taxon>Eukaryota</taxon>
        <taxon>Fungi</taxon>
        <taxon>Dikarya</taxon>
        <taxon>Ascomycota</taxon>
        <taxon>Pezizomycotina</taxon>
        <taxon>Sordariomycetes</taxon>
        <taxon>Sordariomycetidae</taxon>
        <taxon>Sordariales</taxon>
        <taxon>Chaetomiaceae</taxon>
        <taxon>Parathielavia</taxon>
    </lineage>
</organism>
<dbReference type="Gene3D" id="3.30.160.60">
    <property type="entry name" value="Classic Zinc Finger"/>
    <property type="match status" value="1"/>
</dbReference>
<dbReference type="GO" id="GO:0008270">
    <property type="term" value="F:zinc ion binding"/>
    <property type="evidence" value="ECO:0007669"/>
    <property type="project" value="UniProtKB-KW"/>
</dbReference>
<keyword evidence="1" id="KW-0479">Metal-binding</keyword>